<dbReference type="Pfam" id="PF13460">
    <property type="entry name" value="NAD_binding_10"/>
    <property type="match status" value="1"/>
</dbReference>
<accession>A0A4R5KHB0</accession>
<evidence type="ECO:0000313" key="2">
    <source>
        <dbReference type="EMBL" id="TDF94716.1"/>
    </source>
</evidence>
<keyword evidence="3" id="KW-1185">Reference proteome</keyword>
<dbReference type="Gene3D" id="3.40.50.720">
    <property type="entry name" value="NAD(P)-binding Rossmann-like Domain"/>
    <property type="match status" value="1"/>
</dbReference>
<dbReference type="Proteomes" id="UP000295636">
    <property type="component" value="Unassembled WGS sequence"/>
</dbReference>
<evidence type="ECO:0000313" key="3">
    <source>
        <dbReference type="Proteomes" id="UP000295636"/>
    </source>
</evidence>
<dbReference type="PANTHER" id="PTHR43162:SF1">
    <property type="entry name" value="PRESTALK A DIFFERENTIATION PROTEIN A"/>
    <property type="match status" value="1"/>
</dbReference>
<dbReference type="Gene3D" id="3.90.25.10">
    <property type="entry name" value="UDP-galactose 4-epimerase, domain 1"/>
    <property type="match status" value="1"/>
</dbReference>
<dbReference type="InterPro" id="IPR016040">
    <property type="entry name" value="NAD(P)-bd_dom"/>
</dbReference>
<organism evidence="2 3">
    <name type="scientific">Paenibacillus piri</name>
    <dbReference type="NCBI Taxonomy" id="2547395"/>
    <lineage>
        <taxon>Bacteria</taxon>
        <taxon>Bacillati</taxon>
        <taxon>Bacillota</taxon>
        <taxon>Bacilli</taxon>
        <taxon>Bacillales</taxon>
        <taxon>Paenibacillaceae</taxon>
        <taxon>Paenibacillus</taxon>
    </lineage>
</organism>
<evidence type="ECO:0000259" key="1">
    <source>
        <dbReference type="Pfam" id="PF13460"/>
    </source>
</evidence>
<dbReference type="SUPFAM" id="SSF51735">
    <property type="entry name" value="NAD(P)-binding Rossmann-fold domains"/>
    <property type="match status" value="1"/>
</dbReference>
<name>A0A4R5KHB0_9BACL</name>
<gene>
    <name evidence="2" type="ORF">E1757_22420</name>
</gene>
<protein>
    <submittedName>
        <fullName evidence="2">Nucleoside-diphosphate sugar epimerase</fullName>
    </submittedName>
</protein>
<dbReference type="PANTHER" id="PTHR43162">
    <property type="match status" value="1"/>
</dbReference>
<dbReference type="InterPro" id="IPR051604">
    <property type="entry name" value="Ergot_Alk_Oxidoreductase"/>
</dbReference>
<dbReference type="EMBL" id="SMRT01000012">
    <property type="protein sequence ID" value="TDF94716.1"/>
    <property type="molecule type" value="Genomic_DNA"/>
</dbReference>
<feature type="domain" description="NAD(P)-binding" evidence="1">
    <location>
        <begin position="7"/>
        <end position="191"/>
    </location>
</feature>
<dbReference type="InterPro" id="IPR036291">
    <property type="entry name" value="NAD(P)-bd_dom_sf"/>
</dbReference>
<proteinExistence type="predicted"/>
<dbReference type="RefSeq" id="WP_133232287.1">
    <property type="nucleotide sequence ID" value="NZ_SMRT01000012.1"/>
</dbReference>
<sequence>MKIIVLGSLGNINRYYLPRLIADGHDVTVITSSSDRIADIEALGAKSAVGSNRDVDFLTRAFTGRDVVYLMISGINPTSGIDMWQSAIELSEIYKTAVQNSGVKNVVNLSSVGADNPNAGILYSYHFAEDALNSLVGVNVAHIRPGGFYSNLFADMQSLKTMQTLFSPVSDNIAHGWVSPIDIADVAYALICHTPAGKSAKFVVSDWATGNDWLQALAENGIEAKYQQIPVEALVENMIKLGFHEDTANRFAQMSRAGESPDEFYASLRATDYHLGKVKLVDFAKVFAVAYKGERR</sequence>
<comment type="caution">
    <text evidence="2">The sequence shown here is derived from an EMBL/GenBank/DDBJ whole genome shotgun (WGS) entry which is preliminary data.</text>
</comment>
<dbReference type="AlphaFoldDB" id="A0A4R5KHB0"/>
<dbReference type="OrthoDB" id="339107at2"/>
<reference evidence="2 3" key="1">
    <citation type="submission" date="2019-03" db="EMBL/GenBank/DDBJ databases">
        <title>This is whole genome sequence of Paenibacillus sp MS74 strain.</title>
        <authorList>
            <person name="Trinh H.N."/>
        </authorList>
    </citation>
    <scope>NUCLEOTIDE SEQUENCE [LARGE SCALE GENOMIC DNA]</scope>
    <source>
        <strain evidence="2 3">MS74</strain>
    </source>
</reference>